<dbReference type="Pfam" id="PF00753">
    <property type="entry name" value="Lactamase_B"/>
    <property type="match status" value="1"/>
</dbReference>
<evidence type="ECO:0000256" key="3">
    <source>
        <dbReference type="ARBA" id="ARBA00022801"/>
    </source>
</evidence>
<evidence type="ECO:0000313" key="7">
    <source>
        <dbReference type="Proteomes" id="UP000315889"/>
    </source>
</evidence>
<protein>
    <submittedName>
        <fullName evidence="6">MBL fold metallo-hydrolase</fullName>
    </submittedName>
</protein>
<organism evidence="6 7">
    <name type="scientific">SAR92 clade bacterium</name>
    <dbReference type="NCBI Taxonomy" id="2315479"/>
    <lineage>
        <taxon>Bacteria</taxon>
        <taxon>Pseudomonadati</taxon>
        <taxon>Pseudomonadota</taxon>
        <taxon>Gammaproteobacteria</taxon>
        <taxon>Cellvibrionales</taxon>
        <taxon>Porticoccaceae</taxon>
        <taxon>SAR92 clade</taxon>
    </lineage>
</organism>
<evidence type="ECO:0000256" key="2">
    <source>
        <dbReference type="ARBA" id="ARBA00022723"/>
    </source>
</evidence>
<dbReference type="Proteomes" id="UP000315889">
    <property type="component" value="Unassembled WGS sequence"/>
</dbReference>
<reference evidence="6 7" key="1">
    <citation type="submission" date="2019-02" db="EMBL/GenBank/DDBJ databases">
        <title>Prokaryotic population dynamics and viral predation in marine succession experiment using metagenomics: the confinement effect.</title>
        <authorList>
            <person name="Haro-Moreno J.M."/>
            <person name="Rodriguez-Valera F."/>
            <person name="Lopez-Perez M."/>
        </authorList>
    </citation>
    <scope>NUCLEOTIDE SEQUENCE [LARGE SCALE GENOMIC DNA]</scope>
    <source>
        <strain evidence="6">MED-G170</strain>
    </source>
</reference>
<dbReference type="Gene3D" id="3.60.15.10">
    <property type="entry name" value="Ribonuclease Z/Hydroxyacylglutathione hydrolase-like"/>
    <property type="match status" value="1"/>
</dbReference>
<dbReference type="GO" id="GO:0046872">
    <property type="term" value="F:metal ion binding"/>
    <property type="evidence" value="ECO:0007669"/>
    <property type="project" value="UniProtKB-KW"/>
</dbReference>
<dbReference type="InterPro" id="IPR001279">
    <property type="entry name" value="Metallo-B-lactamas"/>
</dbReference>
<evidence type="ECO:0000313" key="6">
    <source>
        <dbReference type="EMBL" id="RZO20526.1"/>
    </source>
</evidence>
<name>A0A520MH26_9GAMM</name>
<dbReference type="CDD" id="cd06262">
    <property type="entry name" value="metallo-hydrolase-like_MBL-fold"/>
    <property type="match status" value="1"/>
</dbReference>
<accession>A0A520MH26</accession>
<evidence type="ECO:0000256" key="1">
    <source>
        <dbReference type="ARBA" id="ARBA00001947"/>
    </source>
</evidence>
<dbReference type="InterPro" id="IPR051453">
    <property type="entry name" value="MBL_Glyoxalase_II"/>
</dbReference>
<dbReference type="GO" id="GO:0016787">
    <property type="term" value="F:hydrolase activity"/>
    <property type="evidence" value="ECO:0007669"/>
    <property type="project" value="UniProtKB-KW"/>
</dbReference>
<comment type="cofactor">
    <cofactor evidence="1">
        <name>Zn(2+)</name>
        <dbReference type="ChEBI" id="CHEBI:29105"/>
    </cofactor>
</comment>
<dbReference type="PANTHER" id="PTHR46233:SF3">
    <property type="entry name" value="HYDROXYACYLGLUTATHIONE HYDROLASE GLOC"/>
    <property type="match status" value="1"/>
</dbReference>
<keyword evidence="3 6" id="KW-0378">Hydrolase</keyword>
<gene>
    <name evidence="6" type="ORF">EVB03_04515</name>
</gene>
<keyword evidence="2" id="KW-0479">Metal-binding</keyword>
<dbReference type="InterPro" id="IPR036866">
    <property type="entry name" value="RibonucZ/Hydroxyglut_hydro"/>
</dbReference>
<keyword evidence="4" id="KW-0862">Zinc</keyword>
<evidence type="ECO:0000259" key="5">
    <source>
        <dbReference type="SMART" id="SM00849"/>
    </source>
</evidence>
<proteinExistence type="predicted"/>
<dbReference type="SMART" id="SM00849">
    <property type="entry name" value="Lactamase_B"/>
    <property type="match status" value="1"/>
</dbReference>
<dbReference type="EMBL" id="SHBP01000004">
    <property type="protein sequence ID" value="RZO20526.1"/>
    <property type="molecule type" value="Genomic_DNA"/>
</dbReference>
<dbReference type="PANTHER" id="PTHR46233">
    <property type="entry name" value="HYDROXYACYLGLUTATHIONE HYDROLASE GLOC"/>
    <property type="match status" value="1"/>
</dbReference>
<feature type="domain" description="Metallo-beta-lactamase" evidence="5">
    <location>
        <begin position="22"/>
        <end position="199"/>
    </location>
</feature>
<dbReference type="AlphaFoldDB" id="A0A520MH26"/>
<comment type="caution">
    <text evidence="6">The sequence shown here is derived from an EMBL/GenBank/DDBJ whole genome shotgun (WGS) entry which is preliminary data.</text>
</comment>
<evidence type="ECO:0000256" key="4">
    <source>
        <dbReference type="ARBA" id="ARBA00022833"/>
    </source>
</evidence>
<dbReference type="SUPFAM" id="SSF56281">
    <property type="entry name" value="Metallo-hydrolase/oxidoreductase"/>
    <property type="match status" value="1"/>
</dbReference>
<sequence length="217" mass="23419">MTQDQQPHSQFIIRTFPVGPLQCNCSIIGDRLSSKALVVDPGGDADQILGLLEELNLTVVGIIHTHAHLDHILASGVIKEATGAPIYLHEGDKFLWDMVSQQCVMFGVPPVTLPDPDHFMEDDQALNCCGGVAIHTPGHTPGSISFWFEEYKTLIAGDTLFQGSIGRTDLPGGNFDQIVTSIKERIYTLDDDAIVVTGHGPNTVIGSEKAGNSFVRS</sequence>